<feature type="region of interest" description="Disordered" evidence="6">
    <location>
        <begin position="1"/>
        <end position="20"/>
    </location>
</feature>
<evidence type="ECO:0000256" key="4">
    <source>
        <dbReference type="ARBA" id="ARBA00022989"/>
    </source>
</evidence>
<dbReference type="Pfam" id="PF09678">
    <property type="entry name" value="Caa3_CtaG"/>
    <property type="match status" value="1"/>
</dbReference>
<proteinExistence type="predicted"/>
<protein>
    <submittedName>
        <fullName evidence="9">Putative copper resistance protein D</fullName>
    </submittedName>
</protein>
<keyword evidence="3 7" id="KW-0812">Transmembrane</keyword>
<evidence type="ECO:0000256" key="5">
    <source>
        <dbReference type="ARBA" id="ARBA00023136"/>
    </source>
</evidence>
<evidence type="ECO:0000256" key="2">
    <source>
        <dbReference type="ARBA" id="ARBA00022475"/>
    </source>
</evidence>
<feature type="transmembrane region" description="Helical" evidence="7">
    <location>
        <begin position="27"/>
        <end position="50"/>
    </location>
</feature>
<gene>
    <name evidence="9" type="ORF">SAMN05216184_11920</name>
</gene>
<feature type="transmembrane region" description="Helical" evidence="7">
    <location>
        <begin position="305"/>
        <end position="327"/>
    </location>
</feature>
<dbReference type="GO" id="GO:0006825">
    <property type="term" value="P:copper ion transport"/>
    <property type="evidence" value="ECO:0007669"/>
    <property type="project" value="InterPro"/>
</dbReference>
<feature type="transmembrane region" description="Helical" evidence="7">
    <location>
        <begin position="237"/>
        <end position="263"/>
    </location>
</feature>
<feature type="transmembrane region" description="Helical" evidence="7">
    <location>
        <begin position="445"/>
        <end position="466"/>
    </location>
</feature>
<evidence type="ECO:0000256" key="3">
    <source>
        <dbReference type="ARBA" id="ARBA00022692"/>
    </source>
</evidence>
<evidence type="ECO:0000259" key="8">
    <source>
        <dbReference type="Pfam" id="PF05425"/>
    </source>
</evidence>
<dbReference type="GO" id="GO:0005886">
    <property type="term" value="C:plasma membrane"/>
    <property type="evidence" value="ECO:0007669"/>
    <property type="project" value="UniProtKB-SubCell"/>
</dbReference>
<evidence type="ECO:0000256" key="6">
    <source>
        <dbReference type="SAM" id="MobiDB-lite"/>
    </source>
</evidence>
<accession>A0A2Y9AS25</accession>
<dbReference type="RefSeq" id="WP_110853766.1">
    <property type="nucleotide sequence ID" value="NZ_QKLZ01000019.1"/>
</dbReference>
<feature type="transmembrane region" description="Helical" evidence="7">
    <location>
        <begin position="594"/>
        <end position="620"/>
    </location>
</feature>
<feature type="transmembrane region" description="Helical" evidence="7">
    <location>
        <begin position="348"/>
        <end position="370"/>
    </location>
</feature>
<dbReference type="EMBL" id="UETB01000019">
    <property type="protein sequence ID" value="SSA46895.1"/>
    <property type="molecule type" value="Genomic_DNA"/>
</dbReference>
<dbReference type="PANTHER" id="PTHR34820:SF4">
    <property type="entry name" value="INNER MEMBRANE PROTEIN YEBZ"/>
    <property type="match status" value="1"/>
</dbReference>
<dbReference type="PANTHER" id="PTHR34820">
    <property type="entry name" value="INNER MEMBRANE PROTEIN YEBZ"/>
    <property type="match status" value="1"/>
</dbReference>
<dbReference type="Proteomes" id="UP000250222">
    <property type="component" value="Unassembled WGS sequence"/>
</dbReference>
<feature type="transmembrane region" description="Helical" evidence="7">
    <location>
        <begin position="414"/>
        <end position="433"/>
    </location>
</feature>
<feature type="domain" description="Copper resistance protein D" evidence="8">
    <location>
        <begin position="268"/>
        <end position="370"/>
    </location>
</feature>
<dbReference type="AlphaFoldDB" id="A0A2Y9AS25"/>
<comment type="subcellular location">
    <subcellularLocation>
        <location evidence="1">Cell membrane</location>
        <topology evidence="1">Multi-pass membrane protein</topology>
    </subcellularLocation>
</comment>
<feature type="compositionally biased region" description="Basic and acidic residues" evidence="6">
    <location>
        <begin position="107"/>
        <end position="116"/>
    </location>
</feature>
<feature type="transmembrane region" description="Helical" evidence="7">
    <location>
        <begin position="275"/>
        <end position="293"/>
    </location>
</feature>
<dbReference type="Pfam" id="PF05425">
    <property type="entry name" value="CopD"/>
    <property type="match status" value="1"/>
</dbReference>
<feature type="transmembrane region" description="Helical" evidence="7">
    <location>
        <begin position="559"/>
        <end position="582"/>
    </location>
</feature>
<name>A0A2Y9AS25_9MICO</name>
<keyword evidence="5 7" id="KW-0472">Membrane</keyword>
<evidence type="ECO:0000256" key="1">
    <source>
        <dbReference type="ARBA" id="ARBA00004651"/>
    </source>
</evidence>
<keyword evidence="10" id="KW-1185">Reference proteome</keyword>
<dbReference type="OrthoDB" id="5241646at2"/>
<feature type="transmembrane region" description="Helical" evidence="7">
    <location>
        <begin position="640"/>
        <end position="665"/>
    </location>
</feature>
<feature type="transmembrane region" description="Helical" evidence="7">
    <location>
        <begin position="131"/>
        <end position="160"/>
    </location>
</feature>
<reference evidence="9 10" key="1">
    <citation type="submission" date="2016-10" db="EMBL/GenBank/DDBJ databases">
        <authorList>
            <person name="Cai Z."/>
        </authorList>
    </citation>
    <scope>NUCLEOTIDE SEQUENCE [LARGE SCALE GENOMIC DNA]</scope>
    <source>
        <strain evidence="9 10">CGMCC 1.10826</strain>
    </source>
</reference>
<keyword evidence="4 7" id="KW-1133">Transmembrane helix</keyword>
<dbReference type="InterPro" id="IPR019108">
    <property type="entry name" value="Caa3_assmbl_CtaG-rel"/>
</dbReference>
<dbReference type="InterPro" id="IPR032694">
    <property type="entry name" value="CopC/D"/>
</dbReference>
<sequence length="683" mass="71344">MPILTTSGKPPHGDVSAGRGAPRAWPWAVAALPLVVVGLVAGLALSGAAAPRELIDPGPLVRWGLPLATSLARAAAAVTIGALMLCAVVLPRTTPAAPSQARAGEQAPRDDRDRRLPSSGEDPTWRRVANVAVVAAVVWALAQLAHLLLTHAAALGTVIGGPGYGAELLQFVTQIDMGRYLGVATLLAAIVAPVAAVIASHGSAAWAMLLAVAAFSPVSVTGHAAGAANHDFAVTSWWLHVTAVAVWVGGLAVLCVVASRLGAGLADVTERFSRIAVWAFAVATIAGAANAWIRFSTPLDLFVHPYGQLLLVKVVLTAALGLAGWFHRTMTIPAIRAETRPEGRAGWAFWRLAGVEVLIMGAVVGVAVALGSSAPPEALEPPADASPVYLLTGYPQPPAPTAWAYLSQWRPDPLTIFVAITALVVYLSWVWRLRRTGARWPAIRVASWVVGVLLFLWSTSGGPAVYGSVLVSAHLVHHMVLLVVVPILLVLGAPGALAMSVLPRREDGSRGPREWLEALHSSRFVAFVAHPVVATLTVAVSVVVFYYTPVFARAQDSPIWHAVSVVYFTAAGCNLVHALLAGPHRRPAPLPLRLGAAVAGMLFYGAWGMVLGSSTSLLAADHFGQLGLSWGVDARADQRAGGLVVWGIAEVGMLALALALILTWMRAPLTPARRSPAPPAPEA</sequence>
<evidence type="ECO:0000313" key="9">
    <source>
        <dbReference type="EMBL" id="SSA46895.1"/>
    </source>
</evidence>
<organism evidence="9 10">
    <name type="scientific">Georgenia satyanarayanai</name>
    <dbReference type="NCBI Taxonomy" id="860221"/>
    <lineage>
        <taxon>Bacteria</taxon>
        <taxon>Bacillati</taxon>
        <taxon>Actinomycetota</taxon>
        <taxon>Actinomycetes</taxon>
        <taxon>Micrococcales</taxon>
        <taxon>Bogoriellaceae</taxon>
        <taxon>Georgenia</taxon>
    </lineage>
</organism>
<evidence type="ECO:0000313" key="10">
    <source>
        <dbReference type="Proteomes" id="UP000250222"/>
    </source>
</evidence>
<feature type="transmembrane region" description="Helical" evidence="7">
    <location>
        <begin position="478"/>
        <end position="503"/>
    </location>
</feature>
<keyword evidence="2" id="KW-1003">Cell membrane</keyword>
<evidence type="ECO:0000256" key="7">
    <source>
        <dbReference type="SAM" id="Phobius"/>
    </source>
</evidence>
<feature type="transmembrane region" description="Helical" evidence="7">
    <location>
        <begin position="524"/>
        <end position="547"/>
    </location>
</feature>
<feature type="transmembrane region" description="Helical" evidence="7">
    <location>
        <begin position="180"/>
        <end position="199"/>
    </location>
</feature>
<dbReference type="InterPro" id="IPR008457">
    <property type="entry name" value="Cu-R_CopD_dom"/>
</dbReference>
<feature type="transmembrane region" description="Helical" evidence="7">
    <location>
        <begin position="206"/>
        <end position="225"/>
    </location>
</feature>
<feature type="region of interest" description="Disordered" evidence="6">
    <location>
        <begin position="97"/>
        <end position="121"/>
    </location>
</feature>
<feature type="transmembrane region" description="Helical" evidence="7">
    <location>
        <begin position="70"/>
        <end position="90"/>
    </location>
</feature>